<keyword evidence="6 18" id="KW-0808">Transferase</keyword>
<dbReference type="InterPro" id="IPR036206">
    <property type="entry name" value="ThiamineP_synth_sf"/>
</dbReference>
<evidence type="ECO:0000256" key="2">
    <source>
        <dbReference type="ARBA" id="ARBA00000565"/>
    </source>
</evidence>
<dbReference type="HAMAP" id="MF_00097">
    <property type="entry name" value="TMP_synthase"/>
    <property type="match status" value="1"/>
</dbReference>
<dbReference type="FunFam" id="3.40.1190.20:FF:000003">
    <property type="entry name" value="Phosphomethylpyrimidine kinase ThiD"/>
    <property type="match status" value="1"/>
</dbReference>
<comment type="catalytic activity">
    <reaction evidence="17 18">
        <text>2-[(2R,5Z)-2-carboxy-4-methylthiazol-5(2H)-ylidene]ethyl phosphate + 4-amino-2-methyl-5-(diphosphooxymethyl)pyrimidine + 2 H(+) = thiamine phosphate + CO2 + diphosphate</text>
        <dbReference type="Rhea" id="RHEA:47844"/>
        <dbReference type="ChEBI" id="CHEBI:15378"/>
        <dbReference type="ChEBI" id="CHEBI:16526"/>
        <dbReference type="ChEBI" id="CHEBI:33019"/>
        <dbReference type="ChEBI" id="CHEBI:37575"/>
        <dbReference type="ChEBI" id="CHEBI:57841"/>
        <dbReference type="ChEBI" id="CHEBI:62899"/>
        <dbReference type="EC" id="2.5.1.3"/>
    </reaction>
</comment>
<dbReference type="NCBIfam" id="TIGR00693">
    <property type="entry name" value="thiE"/>
    <property type="match status" value="1"/>
</dbReference>
<keyword evidence="11 18" id="KW-0460">Magnesium</keyword>
<evidence type="ECO:0000256" key="18">
    <source>
        <dbReference type="HAMAP-Rule" id="MF_00097"/>
    </source>
</evidence>
<evidence type="ECO:0000256" key="1">
    <source>
        <dbReference type="ARBA" id="ARBA00000151"/>
    </source>
</evidence>
<evidence type="ECO:0000256" key="6">
    <source>
        <dbReference type="ARBA" id="ARBA00022679"/>
    </source>
</evidence>
<keyword evidence="22" id="KW-1185">Reference proteome</keyword>
<evidence type="ECO:0000256" key="10">
    <source>
        <dbReference type="ARBA" id="ARBA00022840"/>
    </source>
</evidence>
<comment type="caution">
    <text evidence="21">The sequence shown here is derived from an EMBL/GenBank/DDBJ whole genome shotgun (WGS) entry which is preliminary data.</text>
</comment>
<organism evidence="21 22">
    <name type="scientific">Ligilactobacillus equi DPC 6820</name>
    <dbReference type="NCBI Taxonomy" id="1392007"/>
    <lineage>
        <taxon>Bacteria</taxon>
        <taxon>Bacillati</taxon>
        <taxon>Bacillota</taxon>
        <taxon>Bacilli</taxon>
        <taxon>Lactobacillales</taxon>
        <taxon>Lactobacillaceae</taxon>
        <taxon>Ligilactobacillus</taxon>
    </lineage>
</organism>
<comment type="catalytic activity">
    <reaction evidence="1">
        <text>4-amino-5-hydroxymethyl-2-methylpyrimidine + ATP = 4-amino-2-methyl-5-(phosphooxymethyl)pyrimidine + ADP + H(+)</text>
        <dbReference type="Rhea" id="RHEA:23096"/>
        <dbReference type="ChEBI" id="CHEBI:15378"/>
        <dbReference type="ChEBI" id="CHEBI:16892"/>
        <dbReference type="ChEBI" id="CHEBI:30616"/>
        <dbReference type="ChEBI" id="CHEBI:58354"/>
        <dbReference type="ChEBI" id="CHEBI:456216"/>
        <dbReference type="EC" id="2.7.1.49"/>
    </reaction>
</comment>
<dbReference type="NCBIfam" id="TIGR00097">
    <property type="entry name" value="HMP-P_kinase"/>
    <property type="match status" value="1"/>
</dbReference>
<evidence type="ECO:0000313" key="21">
    <source>
        <dbReference type="EMBL" id="ETA74789.1"/>
    </source>
</evidence>
<dbReference type="InterPro" id="IPR029056">
    <property type="entry name" value="Ribokinase-like"/>
</dbReference>
<feature type="binding site" evidence="18">
    <location>
        <position position="72"/>
    </location>
    <ligand>
        <name>4-amino-2-methyl-5-(diphosphooxymethyl)pyrimidine</name>
        <dbReference type="ChEBI" id="CHEBI:57841"/>
    </ligand>
</feature>
<gene>
    <name evidence="18" type="primary">thiE</name>
    <name evidence="21" type="ORF">LEQ_2548</name>
</gene>
<evidence type="ECO:0000256" key="17">
    <source>
        <dbReference type="ARBA" id="ARBA00047883"/>
    </source>
</evidence>
<dbReference type="Gene3D" id="3.20.20.70">
    <property type="entry name" value="Aldolase class I"/>
    <property type="match status" value="1"/>
</dbReference>
<name>V7HX20_9LACO</name>
<dbReference type="GO" id="GO:0008972">
    <property type="term" value="F:phosphomethylpyrimidine kinase activity"/>
    <property type="evidence" value="ECO:0007669"/>
    <property type="project" value="UniProtKB-EC"/>
</dbReference>
<proteinExistence type="inferred from homology"/>
<dbReference type="EMBL" id="AWWH01000044">
    <property type="protein sequence ID" value="ETA74789.1"/>
    <property type="molecule type" value="Genomic_DNA"/>
</dbReference>
<dbReference type="SUPFAM" id="SSF53613">
    <property type="entry name" value="Ribokinase-like"/>
    <property type="match status" value="1"/>
</dbReference>
<dbReference type="GO" id="GO:0004789">
    <property type="term" value="F:thiamine-phosphate diphosphorylase activity"/>
    <property type="evidence" value="ECO:0007669"/>
    <property type="project" value="UniProtKB-UniRule"/>
</dbReference>
<dbReference type="CDD" id="cd01169">
    <property type="entry name" value="HMPP_kinase"/>
    <property type="match status" value="1"/>
</dbReference>
<comment type="pathway">
    <text evidence="3">Cofactor biosynthesis; thiamine diphosphate biosynthesis; 4-amino-2-methyl-5-diphosphomethylpyrimidine from 5-amino-1-(5-phospho-D-ribosyl)imidazole: step 3/3.</text>
</comment>
<keyword evidence="13" id="KW-0511">Multifunctional enzyme</keyword>
<feature type="binding site" evidence="18">
    <location>
        <position position="73"/>
    </location>
    <ligand>
        <name>Mg(2+)</name>
        <dbReference type="ChEBI" id="CHEBI:18420"/>
    </ligand>
</feature>
<accession>V7HX20</accession>
<dbReference type="InterPro" id="IPR034291">
    <property type="entry name" value="TMP_synthase"/>
</dbReference>
<dbReference type="PANTHER" id="PTHR20858">
    <property type="entry name" value="PHOSPHOMETHYLPYRIMIDINE KINASE"/>
    <property type="match status" value="1"/>
</dbReference>
<evidence type="ECO:0000256" key="3">
    <source>
        <dbReference type="ARBA" id="ARBA00004769"/>
    </source>
</evidence>
<evidence type="ECO:0000256" key="16">
    <source>
        <dbReference type="ARBA" id="ARBA00047851"/>
    </source>
</evidence>
<evidence type="ECO:0000313" key="22">
    <source>
        <dbReference type="Proteomes" id="UP000018559"/>
    </source>
</evidence>
<feature type="binding site" evidence="18">
    <location>
        <position position="140"/>
    </location>
    <ligand>
        <name>4-amino-2-methyl-5-(diphosphooxymethyl)pyrimidine</name>
        <dbReference type="ChEBI" id="CHEBI:57841"/>
    </ligand>
</feature>
<evidence type="ECO:0000256" key="8">
    <source>
        <dbReference type="ARBA" id="ARBA00022741"/>
    </source>
</evidence>
<dbReference type="InterPro" id="IPR013785">
    <property type="entry name" value="Aldolase_TIM"/>
</dbReference>
<dbReference type="EC" id="2.5.1.3" evidence="18"/>
<feature type="binding site" evidence="18">
    <location>
        <position position="111"/>
    </location>
    <ligand>
        <name>4-amino-2-methyl-5-(diphosphooxymethyl)pyrimidine</name>
        <dbReference type="ChEBI" id="CHEBI:57841"/>
    </ligand>
</feature>
<dbReference type="CDD" id="cd00564">
    <property type="entry name" value="TMP_TenI"/>
    <property type="match status" value="1"/>
</dbReference>
<dbReference type="GO" id="GO:0000287">
    <property type="term" value="F:magnesium ion binding"/>
    <property type="evidence" value="ECO:0007669"/>
    <property type="project" value="UniProtKB-UniRule"/>
</dbReference>
<dbReference type="Pfam" id="PF08543">
    <property type="entry name" value="Phos_pyr_kin"/>
    <property type="match status" value="1"/>
</dbReference>
<dbReference type="UniPathway" id="UPA00060">
    <property type="reaction ID" value="UER00141"/>
</dbReference>
<evidence type="ECO:0000256" key="12">
    <source>
        <dbReference type="ARBA" id="ARBA00022977"/>
    </source>
</evidence>
<dbReference type="Pfam" id="PF02581">
    <property type="entry name" value="TMP-TENI"/>
    <property type="match status" value="1"/>
</dbReference>
<dbReference type="PANTHER" id="PTHR20858:SF17">
    <property type="entry name" value="HYDROXYMETHYLPYRIMIDINE_PHOSPHOMETHYLPYRIMIDINE KINASE THI20-RELATED"/>
    <property type="match status" value="1"/>
</dbReference>
<dbReference type="Proteomes" id="UP000018559">
    <property type="component" value="Unassembled WGS sequence"/>
</dbReference>
<evidence type="ECO:0000259" key="19">
    <source>
        <dbReference type="Pfam" id="PF02581"/>
    </source>
</evidence>
<evidence type="ECO:0000256" key="4">
    <source>
        <dbReference type="ARBA" id="ARBA00005165"/>
    </source>
</evidence>
<evidence type="ECO:0000256" key="5">
    <source>
        <dbReference type="ARBA" id="ARBA00009879"/>
    </source>
</evidence>
<evidence type="ECO:0000256" key="14">
    <source>
        <dbReference type="ARBA" id="ARBA00037917"/>
    </source>
</evidence>
<feature type="binding site" evidence="18">
    <location>
        <position position="167"/>
    </location>
    <ligand>
        <name>2-[(2R,5Z)-2-carboxy-4-methylthiazol-5(2H)-ylidene]ethyl phosphate</name>
        <dbReference type="ChEBI" id="CHEBI:62899"/>
    </ligand>
</feature>
<comment type="cofactor">
    <cofactor evidence="18">
        <name>Mg(2+)</name>
        <dbReference type="ChEBI" id="CHEBI:18420"/>
    </cofactor>
    <text evidence="18">Binds 1 Mg(2+) ion per subunit.</text>
</comment>
<dbReference type="SUPFAM" id="SSF51391">
    <property type="entry name" value="Thiamin phosphate synthase"/>
    <property type="match status" value="1"/>
</dbReference>
<dbReference type="GO" id="GO:0005829">
    <property type="term" value="C:cytosol"/>
    <property type="evidence" value="ECO:0007669"/>
    <property type="project" value="TreeGrafter"/>
</dbReference>
<dbReference type="GO" id="GO:0008902">
    <property type="term" value="F:hydroxymethylpyrimidine kinase activity"/>
    <property type="evidence" value="ECO:0007669"/>
    <property type="project" value="UniProtKB-EC"/>
</dbReference>
<comment type="caution">
    <text evidence="18">Lacks conserved residue(s) required for the propagation of feature annotation.</text>
</comment>
<dbReference type="InterPro" id="IPR004399">
    <property type="entry name" value="HMP/HMP-P_kinase_dom"/>
</dbReference>
<feature type="domain" description="Thiamine phosphate synthase/TenI" evidence="19">
    <location>
        <begin position="10"/>
        <end position="190"/>
    </location>
</feature>
<evidence type="ECO:0000256" key="7">
    <source>
        <dbReference type="ARBA" id="ARBA00022723"/>
    </source>
</evidence>
<comment type="pathway">
    <text evidence="14">Cofactor biosynthesis; thiamine diphosphate biosynthesis; 4-amino-2-methyl-5-diphosphomethylpyrimidine from 5-amino-1-(5-phospho-D-ribosyl)imidazole: step 2/3.</text>
</comment>
<comment type="catalytic activity">
    <reaction evidence="16 18">
        <text>2-(2-carboxy-4-methylthiazol-5-yl)ethyl phosphate + 4-amino-2-methyl-5-(diphosphooxymethyl)pyrimidine + 2 H(+) = thiamine phosphate + CO2 + diphosphate</text>
        <dbReference type="Rhea" id="RHEA:47848"/>
        <dbReference type="ChEBI" id="CHEBI:15378"/>
        <dbReference type="ChEBI" id="CHEBI:16526"/>
        <dbReference type="ChEBI" id="CHEBI:33019"/>
        <dbReference type="ChEBI" id="CHEBI:37575"/>
        <dbReference type="ChEBI" id="CHEBI:57841"/>
        <dbReference type="ChEBI" id="CHEBI:62890"/>
        <dbReference type="EC" id="2.5.1.3"/>
    </reaction>
</comment>
<reference evidence="21 22" key="1">
    <citation type="journal article" date="2014" name="Genome Announc.">
        <title>The Genome of the Predominant Equine Lactobacillus Species, Lactobacillus equi, Is Reflective of Its Lifestyle Adaptations to an Herbivorous Host.</title>
        <authorList>
            <person name="O'Donnell M.M."/>
            <person name="Harris H.M."/>
            <person name="O'Toole P.W."/>
            <person name="Ross R.P."/>
        </authorList>
    </citation>
    <scope>NUCLEOTIDE SEQUENCE [LARGE SCALE GENOMIC DNA]</scope>
    <source>
        <strain evidence="21 22">DPC 6820</strain>
    </source>
</reference>
<comment type="similarity">
    <text evidence="5">Belongs to the ThiD family.</text>
</comment>
<comment type="similarity">
    <text evidence="18">Belongs to the thiamine-phosphate synthase family.</text>
</comment>
<feature type="binding site" evidence="18">
    <location>
        <begin position="40"/>
        <end position="44"/>
    </location>
    <ligand>
        <name>4-amino-2-methyl-5-(diphosphooxymethyl)pyrimidine</name>
        <dbReference type="ChEBI" id="CHEBI:57841"/>
    </ligand>
</feature>
<evidence type="ECO:0000256" key="13">
    <source>
        <dbReference type="ARBA" id="ARBA00023268"/>
    </source>
</evidence>
<dbReference type="InterPro" id="IPR013749">
    <property type="entry name" value="PM/HMP-P_kinase-1"/>
</dbReference>
<keyword evidence="8" id="KW-0547">Nucleotide-binding</keyword>
<dbReference type="GO" id="GO:0009229">
    <property type="term" value="P:thiamine diphosphate biosynthetic process"/>
    <property type="evidence" value="ECO:0007669"/>
    <property type="project" value="UniProtKB-UniRule"/>
</dbReference>
<dbReference type="InterPro" id="IPR022998">
    <property type="entry name" value="ThiamineP_synth_TenI"/>
</dbReference>
<keyword evidence="12 18" id="KW-0784">Thiamine biosynthesis</keyword>
<dbReference type="GO" id="GO:0005524">
    <property type="term" value="F:ATP binding"/>
    <property type="evidence" value="ECO:0007669"/>
    <property type="project" value="UniProtKB-KW"/>
</dbReference>
<feature type="domain" description="Pyridoxamine kinase/Phosphomethylpyrimidine kinase" evidence="20">
    <location>
        <begin position="229"/>
        <end position="471"/>
    </location>
</feature>
<dbReference type="FunFam" id="3.20.20.70:FF:000096">
    <property type="entry name" value="Thiamine-phosphate synthase"/>
    <property type="match status" value="1"/>
</dbReference>
<dbReference type="AlphaFoldDB" id="V7HX20"/>
<evidence type="ECO:0000256" key="15">
    <source>
        <dbReference type="ARBA" id="ARBA00047334"/>
    </source>
</evidence>
<keyword evidence="7 18" id="KW-0479">Metal-binding</keyword>
<evidence type="ECO:0000256" key="9">
    <source>
        <dbReference type="ARBA" id="ARBA00022777"/>
    </source>
</evidence>
<comment type="function">
    <text evidence="18">Condenses 4-methyl-5-(beta-hydroxyethyl)thiazole monophosphate (THZ-P) and 2-methyl-4-amino-5-hydroxymethyl pyrimidine pyrophosphate (HMP-PP) to form thiamine monophosphate (TMP).</text>
</comment>
<comment type="pathway">
    <text evidence="4 18">Cofactor biosynthesis; thiamine diphosphate biosynthesis; thiamine phosphate from 4-amino-2-methyl-5-diphosphomethylpyrimidine and 4-methyl-5-(2-phosphoethyl)-thiazole: step 1/1.</text>
</comment>
<dbReference type="PATRIC" id="fig|1392007.3.peg.397"/>
<dbReference type="Gene3D" id="3.40.1190.20">
    <property type="match status" value="1"/>
</dbReference>
<protein>
    <recommendedName>
        <fullName evidence="18">Thiamine-phosphate synthase</fullName>
        <shortName evidence="18">TP synthase</shortName>
        <shortName evidence="18">TPS</shortName>
        <ecNumber evidence="18">2.5.1.3</ecNumber>
    </recommendedName>
    <alternativeName>
        <fullName evidence="18">Thiamine-phosphate pyrophosphorylase</fullName>
        <shortName evidence="18">TMP pyrophosphorylase</shortName>
        <shortName evidence="18">TMP-PPase</shortName>
    </alternativeName>
</protein>
<feature type="binding site" evidence="18">
    <location>
        <begin position="137"/>
        <end position="139"/>
    </location>
    <ligand>
        <name>2-[(2R,5Z)-2-carboxy-4-methylthiazol-5(2H)-ylidene]ethyl phosphate</name>
        <dbReference type="ChEBI" id="CHEBI:62899"/>
    </ligand>
</feature>
<dbReference type="GO" id="GO:0009228">
    <property type="term" value="P:thiamine biosynthetic process"/>
    <property type="evidence" value="ECO:0007669"/>
    <property type="project" value="UniProtKB-KW"/>
</dbReference>
<keyword evidence="10" id="KW-0067">ATP-binding</keyword>
<feature type="binding site" evidence="18">
    <location>
        <position position="92"/>
    </location>
    <ligand>
        <name>Mg(2+)</name>
        <dbReference type="ChEBI" id="CHEBI:18420"/>
    </ligand>
</feature>
<dbReference type="RefSeq" id="WP_023859000.1">
    <property type="nucleotide sequence ID" value="NZ_AWWH01000044.1"/>
</dbReference>
<comment type="catalytic activity">
    <reaction evidence="2">
        <text>4-amino-2-methyl-5-(phosphooxymethyl)pyrimidine + ATP = 4-amino-2-methyl-5-(diphosphooxymethyl)pyrimidine + ADP</text>
        <dbReference type="Rhea" id="RHEA:19893"/>
        <dbReference type="ChEBI" id="CHEBI:30616"/>
        <dbReference type="ChEBI" id="CHEBI:57841"/>
        <dbReference type="ChEBI" id="CHEBI:58354"/>
        <dbReference type="ChEBI" id="CHEBI:456216"/>
        <dbReference type="EC" id="2.7.4.7"/>
    </reaction>
</comment>
<evidence type="ECO:0000259" key="20">
    <source>
        <dbReference type="Pfam" id="PF08543"/>
    </source>
</evidence>
<sequence length="477" mass="50416">MSNLDKDLLLYAVTDRKNLGQTEFLTSIKQALAGGVTCLQLREKNLSREAFSAEAYAVKQLCQEAQVPFIINDSLEVALDCQADGLHVGQEDLQKSDFYQQIPSDMILGVSVQNVAQAKEAQAKGANYLGVGTIFPTQTKTDAVRVSRQTLAEICQAVNIPVVAIGGIDEDNMENLAGTGIAGLAIVNAIFGAPEIEKQSHKLKALAVKTVFTSRSVNLPPVLSIAGSDSSGGAGIQADIKAIMANDGFAMTAITAMTAQNTQGVTAIIESSPEFLQAQIATVFTDIYPLAIKVGMVPSPELMQVIAQELSLYQANNVVLDPVMVATSGAQLMKSETLDALKALARQATLITPNIDEAQILAEMEIRNATDMEVAAQKLTQELGCAVLVKGGHLVNDANDVFAQGNQVLWLNGQKINNSNTHGTGCTLSSAIAANLAHGEDLIPAIQNAKKYLSGILASQLDLGLGSGPMNHGYLLK</sequence>
<evidence type="ECO:0000256" key="11">
    <source>
        <dbReference type="ARBA" id="ARBA00022842"/>
    </source>
</evidence>
<keyword evidence="9 21" id="KW-0418">Kinase</keyword>
<comment type="catalytic activity">
    <reaction evidence="15 18">
        <text>4-methyl-5-(2-phosphooxyethyl)-thiazole + 4-amino-2-methyl-5-(diphosphooxymethyl)pyrimidine + H(+) = thiamine phosphate + diphosphate</text>
        <dbReference type="Rhea" id="RHEA:22328"/>
        <dbReference type="ChEBI" id="CHEBI:15378"/>
        <dbReference type="ChEBI" id="CHEBI:33019"/>
        <dbReference type="ChEBI" id="CHEBI:37575"/>
        <dbReference type="ChEBI" id="CHEBI:57841"/>
        <dbReference type="ChEBI" id="CHEBI:58296"/>
        <dbReference type="EC" id="2.5.1.3"/>
    </reaction>
</comment>